<accession>A0ABU9E7K4</accession>
<dbReference type="Proteomes" id="UP001484239">
    <property type="component" value="Unassembled WGS sequence"/>
</dbReference>
<sequence length="480" mass="54852">MYARLLRLFRELHGVEPTEVRPVAAHGSARSYHRLEAPDGRTVVGGVGPEPDENRAFWAYTRAFRGIGLPVPALLAVDEEAGVWLMEDLGDTTLFDALDVERGGSGGAFPESMLEPYRRVVQALPRFQVEGHRVVDYDLAYPRAAFDRQSILWDLNYFKYHFLKLAHLPFREAPLERDFDRLIDFLLEADTDHFLYRDFQSRNVMLRDGQPWFIDYQGGRRGALQYDVASILYDAKADIPEAVRSDLLEHYLEALQRHTAVDRDRFLRYYPGYVLVRILQALGAYGYRGFFEQKSRFLQSVPYAARNIAGILDRGLPLELPEVEAVFERIVERWSTEGSGDSAAGGLQLKITSFSYKRGYPDDRSGHGGGFVFDCRAIPNPGREARYRDHTGLHGDVADFIRELPEARSFWEHVRGLADAQVDRYRDRGFTHLSISFGCTGGQHRSVFFAERLAAHLREHHPDVGVTVEHRERSYWPGPS</sequence>
<dbReference type="InterPro" id="IPR011009">
    <property type="entry name" value="Kinase-like_dom_sf"/>
</dbReference>
<protein>
    <submittedName>
        <fullName evidence="3">RNase adapter RapZ</fullName>
    </submittedName>
</protein>
<comment type="caution">
    <text evidence="3">The sequence shown here is derived from an EMBL/GenBank/DDBJ whole genome shotgun (WGS) entry which is preliminary data.</text>
</comment>
<feature type="domain" description="RapZ C-terminal" evidence="2">
    <location>
        <begin position="348"/>
        <end position="472"/>
    </location>
</feature>
<feature type="domain" description="Aminoglycoside phosphotransferase" evidence="1">
    <location>
        <begin position="20"/>
        <end position="257"/>
    </location>
</feature>
<dbReference type="RefSeq" id="WP_405286305.1">
    <property type="nucleotide sequence ID" value="NZ_JBBHLI010000001.1"/>
</dbReference>
<proteinExistence type="predicted"/>
<dbReference type="PANTHER" id="PTHR30448">
    <property type="entry name" value="RNASE ADAPTER PROTEIN RAPZ"/>
    <property type="match status" value="1"/>
</dbReference>
<evidence type="ECO:0000259" key="2">
    <source>
        <dbReference type="Pfam" id="PF22740"/>
    </source>
</evidence>
<organism evidence="3 4">
    <name type="scientific">Gaopeijia maritima</name>
    <dbReference type="NCBI Taxonomy" id="3119007"/>
    <lineage>
        <taxon>Bacteria</taxon>
        <taxon>Pseudomonadati</taxon>
        <taxon>Gemmatimonadota</taxon>
        <taxon>Longimicrobiia</taxon>
        <taxon>Gaopeijiales</taxon>
        <taxon>Gaopeijiaceae</taxon>
        <taxon>Gaopeijia</taxon>
    </lineage>
</organism>
<dbReference type="SUPFAM" id="SSF56112">
    <property type="entry name" value="Protein kinase-like (PK-like)"/>
    <property type="match status" value="1"/>
</dbReference>
<gene>
    <name evidence="3" type="ORF">WI372_03725</name>
</gene>
<dbReference type="Gene3D" id="3.30.200.20">
    <property type="entry name" value="Phosphorylase Kinase, domain 1"/>
    <property type="match status" value="1"/>
</dbReference>
<reference evidence="3 4" key="1">
    <citation type="submission" date="2024-02" db="EMBL/GenBank/DDBJ databases">
        <title>A novel Gemmatimonadota bacterium.</title>
        <authorList>
            <person name="Du Z.-J."/>
            <person name="Ye Y.-Q."/>
        </authorList>
    </citation>
    <scope>NUCLEOTIDE SEQUENCE [LARGE SCALE GENOMIC DNA]</scope>
    <source>
        <strain evidence="3 4">DH-20</strain>
    </source>
</reference>
<dbReference type="Pfam" id="PF01636">
    <property type="entry name" value="APH"/>
    <property type="match status" value="1"/>
</dbReference>
<evidence type="ECO:0000313" key="4">
    <source>
        <dbReference type="Proteomes" id="UP001484239"/>
    </source>
</evidence>
<dbReference type="InterPro" id="IPR053931">
    <property type="entry name" value="RapZ_C"/>
</dbReference>
<dbReference type="InterPro" id="IPR005337">
    <property type="entry name" value="RapZ-like"/>
</dbReference>
<dbReference type="PANTHER" id="PTHR30448:SF0">
    <property type="entry name" value="RNASE ADAPTER PROTEIN RAPZ"/>
    <property type="match status" value="1"/>
</dbReference>
<dbReference type="InterPro" id="IPR002575">
    <property type="entry name" value="Aminoglycoside_PTrfase"/>
</dbReference>
<dbReference type="Gene3D" id="3.90.1200.10">
    <property type="match status" value="1"/>
</dbReference>
<evidence type="ECO:0000259" key="1">
    <source>
        <dbReference type="Pfam" id="PF01636"/>
    </source>
</evidence>
<keyword evidence="4" id="KW-1185">Reference proteome</keyword>
<dbReference type="EMBL" id="JBBHLI010000001">
    <property type="protein sequence ID" value="MEK9500077.1"/>
    <property type="molecule type" value="Genomic_DNA"/>
</dbReference>
<dbReference type="Pfam" id="PF22740">
    <property type="entry name" value="PapZ_C"/>
    <property type="match status" value="1"/>
</dbReference>
<evidence type="ECO:0000313" key="3">
    <source>
        <dbReference type="EMBL" id="MEK9500077.1"/>
    </source>
</evidence>
<name>A0ABU9E7K4_9BACT</name>